<organism evidence="4 5">
    <name type="scientific">Panagrolaimus superbus</name>
    <dbReference type="NCBI Taxonomy" id="310955"/>
    <lineage>
        <taxon>Eukaryota</taxon>
        <taxon>Metazoa</taxon>
        <taxon>Ecdysozoa</taxon>
        <taxon>Nematoda</taxon>
        <taxon>Chromadorea</taxon>
        <taxon>Rhabditida</taxon>
        <taxon>Tylenchina</taxon>
        <taxon>Panagrolaimomorpha</taxon>
        <taxon>Panagrolaimoidea</taxon>
        <taxon>Panagrolaimidae</taxon>
        <taxon>Panagrolaimus</taxon>
    </lineage>
</organism>
<dbReference type="InterPro" id="IPR050357">
    <property type="entry name" value="Arrestin_domain-protein"/>
</dbReference>
<evidence type="ECO:0000256" key="1">
    <source>
        <dbReference type="ARBA" id="ARBA00005298"/>
    </source>
</evidence>
<dbReference type="PANTHER" id="PTHR11188:SF51">
    <property type="entry name" value="ARRESTIN DOMAIN-CONTAINING PROTEIN 15"/>
    <property type="match status" value="1"/>
</dbReference>
<dbReference type="Proteomes" id="UP000887577">
    <property type="component" value="Unplaced"/>
</dbReference>
<keyword evidence="2" id="KW-0472">Membrane</keyword>
<evidence type="ECO:0000259" key="3">
    <source>
        <dbReference type="Pfam" id="PF00339"/>
    </source>
</evidence>
<evidence type="ECO:0000313" key="4">
    <source>
        <dbReference type="Proteomes" id="UP000887577"/>
    </source>
</evidence>
<dbReference type="InterPro" id="IPR014752">
    <property type="entry name" value="Arrestin-like_C"/>
</dbReference>
<dbReference type="GO" id="GO:0005737">
    <property type="term" value="C:cytoplasm"/>
    <property type="evidence" value="ECO:0007669"/>
    <property type="project" value="TreeGrafter"/>
</dbReference>
<feature type="transmembrane region" description="Helical" evidence="2">
    <location>
        <begin position="214"/>
        <end position="233"/>
    </location>
</feature>
<keyword evidence="2" id="KW-0812">Transmembrane</keyword>
<dbReference type="AlphaFoldDB" id="A0A914YM02"/>
<feature type="domain" description="Arrestin-like N-terminal" evidence="3">
    <location>
        <begin position="31"/>
        <end position="138"/>
    </location>
</feature>
<proteinExistence type="inferred from homology"/>
<dbReference type="GO" id="GO:0015031">
    <property type="term" value="P:protein transport"/>
    <property type="evidence" value="ECO:0007669"/>
    <property type="project" value="TreeGrafter"/>
</dbReference>
<dbReference type="SUPFAM" id="SSF81296">
    <property type="entry name" value="E set domains"/>
    <property type="match status" value="1"/>
</dbReference>
<dbReference type="WBParaSite" id="PSU_v2.g20602.t1">
    <property type="protein sequence ID" value="PSU_v2.g20602.t1"/>
    <property type="gene ID" value="PSU_v2.g20602"/>
</dbReference>
<dbReference type="InterPro" id="IPR014756">
    <property type="entry name" value="Ig_E-set"/>
</dbReference>
<protein>
    <submittedName>
        <fullName evidence="5">Arrestin-like N-terminal domain-containing protein</fullName>
    </submittedName>
</protein>
<reference evidence="5" key="1">
    <citation type="submission" date="2022-11" db="UniProtKB">
        <authorList>
            <consortium name="WormBaseParasite"/>
        </authorList>
    </citation>
    <scope>IDENTIFICATION</scope>
</reference>
<evidence type="ECO:0000256" key="2">
    <source>
        <dbReference type="SAM" id="Phobius"/>
    </source>
</evidence>
<accession>A0A914YM02</accession>
<sequence length="234" mass="26653">MNFRFIEKNSNQNIMPTVAINLVLVETRILSGDSIQAQVVIDSADPDTIVNELYAEVKGIGRSGWVNIHTDKIYETEKEYMNTVIQLCRTPMSLTTGRHQFGFHATVPENSPSSYESQFGTIRYTIKVTIVANSQQATVAEVFPFLVVTKSYFDDIPSAIMRQIEYKDEGNTNIAKHCRLKNEFVVDFTVCSLPFGTVYLKVIMPRTGYRLGEVGAFTFLQFYLYSISFFRVFQ</sequence>
<comment type="similarity">
    <text evidence="1">Belongs to the arrestin family.</text>
</comment>
<keyword evidence="4" id="KW-1185">Reference proteome</keyword>
<dbReference type="PANTHER" id="PTHR11188">
    <property type="entry name" value="ARRESTIN DOMAIN CONTAINING PROTEIN"/>
    <property type="match status" value="1"/>
</dbReference>
<keyword evidence="2" id="KW-1133">Transmembrane helix</keyword>
<dbReference type="InterPro" id="IPR011021">
    <property type="entry name" value="Arrestin-like_N"/>
</dbReference>
<dbReference type="Gene3D" id="2.60.40.640">
    <property type="match status" value="1"/>
</dbReference>
<evidence type="ECO:0000313" key="5">
    <source>
        <dbReference type="WBParaSite" id="PSU_v2.g20602.t1"/>
    </source>
</evidence>
<name>A0A914YM02_9BILA</name>
<dbReference type="Pfam" id="PF00339">
    <property type="entry name" value="Arrestin_N"/>
    <property type="match status" value="1"/>
</dbReference>